<gene>
    <name evidence="1" type="ORF">Acr_07g0017460</name>
</gene>
<organism evidence="1 2">
    <name type="scientific">Actinidia rufa</name>
    <dbReference type="NCBI Taxonomy" id="165716"/>
    <lineage>
        <taxon>Eukaryota</taxon>
        <taxon>Viridiplantae</taxon>
        <taxon>Streptophyta</taxon>
        <taxon>Embryophyta</taxon>
        <taxon>Tracheophyta</taxon>
        <taxon>Spermatophyta</taxon>
        <taxon>Magnoliopsida</taxon>
        <taxon>eudicotyledons</taxon>
        <taxon>Gunneridae</taxon>
        <taxon>Pentapetalae</taxon>
        <taxon>asterids</taxon>
        <taxon>Ericales</taxon>
        <taxon>Actinidiaceae</taxon>
        <taxon>Actinidia</taxon>
    </lineage>
</organism>
<keyword evidence="2" id="KW-1185">Reference proteome</keyword>
<proteinExistence type="predicted"/>
<dbReference type="EMBL" id="BJWL01000007">
    <property type="protein sequence ID" value="GFY91550.1"/>
    <property type="molecule type" value="Genomic_DNA"/>
</dbReference>
<reference evidence="1 2" key="1">
    <citation type="submission" date="2019-07" db="EMBL/GenBank/DDBJ databases">
        <title>De Novo Assembly of kiwifruit Actinidia rufa.</title>
        <authorList>
            <person name="Sugita-Konishi S."/>
            <person name="Sato K."/>
            <person name="Mori E."/>
            <person name="Abe Y."/>
            <person name="Kisaki G."/>
            <person name="Hamano K."/>
            <person name="Suezawa K."/>
            <person name="Otani M."/>
            <person name="Fukuda T."/>
            <person name="Manabe T."/>
            <person name="Gomi K."/>
            <person name="Tabuchi M."/>
            <person name="Akimitsu K."/>
            <person name="Kataoka I."/>
        </authorList>
    </citation>
    <scope>NUCLEOTIDE SEQUENCE [LARGE SCALE GENOMIC DNA]</scope>
    <source>
        <strain evidence="2">cv. Fuchu</strain>
    </source>
</reference>
<sequence>MDAEAVHLPLEDVCPELLGDLHNTRQHGVCLKLNLGAESEVPYSSVWRKPSILSLPIVSPSHTIVHLAFESILDREIFTTKGSYGAVPAYLYASINKLHQNHTSGGHFNKEGRDGVLRVRHTSRIYLGVPKNESPVPTCPQEVGSSGMGMMICVLPNAEWQNTDGFNTEYRSRTPECSHAIKHISNSTKPHDAITLLRYESIYHHTIPHNVDQLSRVGLPPFHIQDSWLVCLKELDTPSDHLACFDEDYVSRPAEENEDIANVKAEVAEAEAKRSWRLKRKHPKLRVIYRTTLPICKVPCSIVRGLVLILKLCKYFLNNVLCNSKNKPCTCLSENLHFACHSVDIALLQTCLVNDLDTPELGTQVAQIITLLMP</sequence>
<evidence type="ECO:0000313" key="2">
    <source>
        <dbReference type="Proteomes" id="UP000585474"/>
    </source>
</evidence>
<evidence type="ECO:0000313" key="1">
    <source>
        <dbReference type="EMBL" id="GFY91550.1"/>
    </source>
</evidence>
<accession>A0A7J0EYR0</accession>
<comment type="caution">
    <text evidence="1">The sequence shown here is derived from an EMBL/GenBank/DDBJ whole genome shotgun (WGS) entry which is preliminary data.</text>
</comment>
<dbReference type="AlphaFoldDB" id="A0A7J0EYR0"/>
<name>A0A7J0EYR0_9ERIC</name>
<protein>
    <submittedName>
        <fullName evidence="1">Uncharacterized protein</fullName>
    </submittedName>
</protein>
<dbReference type="Proteomes" id="UP000585474">
    <property type="component" value="Unassembled WGS sequence"/>
</dbReference>